<dbReference type="PROSITE" id="PS00092">
    <property type="entry name" value="N6_MTASE"/>
    <property type="match status" value="1"/>
</dbReference>
<dbReference type="SUPFAM" id="SSF53335">
    <property type="entry name" value="S-adenosyl-L-methionine-dependent methyltransferases"/>
    <property type="match status" value="1"/>
</dbReference>
<dbReference type="GO" id="GO:0009007">
    <property type="term" value="F:site-specific DNA-methyltransferase (adenine-specific) activity"/>
    <property type="evidence" value="ECO:0007669"/>
    <property type="project" value="UniProtKB-EC"/>
</dbReference>
<protein>
    <recommendedName>
        <fullName evidence="1">site-specific DNA-methyltransferase (adenine-specific)</fullName>
        <ecNumber evidence="1">2.1.1.72</ecNumber>
    </recommendedName>
</protein>
<comment type="caution">
    <text evidence="6">The sequence shown here is derived from an EMBL/GenBank/DDBJ whole genome shotgun (WGS) entry which is preliminary data.</text>
</comment>
<keyword evidence="7" id="KW-1185">Reference proteome</keyword>
<dbReference type="EMBL" id="QXED01000006">
    <property type="protein sequence ID" value="RIV20537.1"/>
    <property type="molecule type" value="Genomic_DNA"/>
</dbReference>
<dbReference type="OrthoDB" id="9805629at2"/>
<keyword evidence="4" id="KW-0949">S-adenosyl-L-methionine</keyword>
<evidence type="ECO:0000256" key="2">
    <source>
        <dbReference type="ARBA" id="ARBA00022603"/>
    </source>
</evidence>
<dbReference type="GO" id="GO:0006298">
    <property type="term" value="P:mismatch repair"/>
    <property type="evidence" value="ECO:0007669"/>
    <property type="project" value="TreeGrafter"/>
</dbReference>
<dbReference type="GO" id="GO:0043565">
    <property type="term" value="F:sequence-specific DNA binding"/>
    <property type="evidence" value="ECO:0007669"/>
    <property type="project" value="TreeGrafter"/>
</dbReference>
<evidence type="ECO:0000256" key="3">
    <source>
        <dbReference type="ARBA" id="ARBA00022679"/>
    </source>
</evidence>
<organism evidence="6 7">
    <name type="scientific">Fibrisoma montanum</name>
    <dbReference type="NCBI Taxonomy" id="2305895"/>
    <lineage>
        <taxon>Bacteria</taxon>
        <taxon>Pseudomonadati</taxon>
        <taxon>Bacteroidota</taxon>
        <taxon>Cytophagia</taxon>
        <taxon>Cytophagales</taxon>
        <taxon>Spirosomataceae</taxon>
        <taxon>Fibrisoma</taxon>
    </lineage>
</organism>
<evidence type="ECO:0000313" key="6">
    <source>
        <dbReference type="EMBL" id="RIV20537.1"/>
    </source>
</evidence>
<dbReference type="Gene3D" id="3.40.50.150">
    <property type="entry name" value="Vaccinia Virus protein VP39"/>
    <property type="match status" value="2"/>
</dbReference>
<proteinExistence type="predicted"/>
<dbReference type="InterPro" id="IPR029063">
    <property type="entry name" value="SAM-dependent_MTases_sf"/>
</dbReference>
<dbReference type="Proteomes" id="UP000283523">
    <property type="component" value="Unassembled WGS sequence"/>
</dbReference>
<accession>A0A418M3Z8</accession>
<dbReference type="PRINTS" id="PR00505">
    <property type="entry name" value="D12N6MTFRASE"/>
</dbReference>
<dbReference type="InterPro" id="IPR002052">
    <property type="entry name" value="DNA_methylase_N6_adenine_CS"/>
</dbReference>
<evidence type="ECO:0000256" key="4">
    <source>
        <dbReference type="ARBA" id="ARBA00022691"/>
    </source>
</evidence>
<keyword evidence="2 6" id="KW-0489">Methyltransferase</keyword>
<dbReference type="RefSeq" id="WP_119669705.1">
    <property type="nucleotide sequence ID" value="NZ_QXED01000006.1"/>
</dbReference>
<dbReference type="GO" id="GO:1904047">
    <property type="term" value="F:S-adenosyl-L-methionine binding"/>
    <property type="evidence" value="ECO:0007669"/>
    <property type="project" value="TreeGrafter"/>
</dbReference>
<keyword evidence="3" id="KW-0808">Transferase</keyword>
<dbReference type="InterPro" id="IPR012327">
    <property type="entry name" value="MeTrfase_D12"/>
</dbReference>
<reference evidence="6 7" key="1">
    <citation type="submission" date="2018-08" db="EMBL/GenBank/DDBJ databases">
        <title>Fibrisoma montanum sp. nov., isolated from Danxia mountain soil.</title>
        <authorList>
            <person name="Huang Y."/>
        </authorList>
    </citation>
    <scope>NUCLEOTIDE SEQUENCE [LARGE SCALE GENOMIC DNA]</scope>
    <source>
        <strain evidence="6 7">HYT19</strain>
    </source>
</reference>
<dbReference type="PANTHER" id="PTHR30481">
    <property type="entry name" value="DNA ADENINE METHYLASE"/>
    <property type="match status" value="1"/>
</dbReference>
<dbReference type="AlphaFoldDB" id="A0A418M3Z8"/>
<dbReference type="Pfam" id="PF02086">
    <property type="entry name" value="MethyltransfD12"/>
    <property type="match status" value="1"/>
</dbReference>
<comment type="catalytic activity">
    <reaction evidence="5">
        <text>a 2'-deoxyadenosine in DNA + S-adenosyl-L-methionine = an N(6)-methyl-2'-deoxyadenosine in DNA + S-adenosyl-L-homocysteine + H(+)</text>
        <dbReference type="Rhea" id="RHEA:15197"/>
        <dbReference type="Rhea" id="RHEA-COMP:12418"/>
        <dbReference type="Rhea" id="RHEA-COMP:12419"/>
        <dbReference type="ChEBI" id="CHEBI:15378"/>
        <dbReference type="ChEBI" id="CHEBI:57856"/>
        <dbReference type="ChEBI" id="CHEBI:59789"/>
        <dbReference type="ChEBI" id="CHEBI:90615"/>
        <dbReference type="ChEBI" id="CHEBI:90616"/>
        <dbReference type="EC" id="2.1.1.72"/>
    </reaction>
</comment>
<dbReference type="InterPro" id="IPR012263">
    <property type="entry name" value="M_m6A_EcoRV"/>
</dbReference>
<sequence length="250" mass="29642">MILTRPGNKRRIAEKIHPHFPDHDLFIDLFFGAGGMFFNKPRAKHNIVNDYDSEVFNLFDVIIHRKEELAHFWEQMPIHEDLWKYWKQHTESDPIRKAARFLFFSNFSFMGRMTTLKFDRSNTYWLVLMRLKEVQQQLQGVQLMNCDFRQVISRISLRDRYAEAGGNKKAFIYADPPYLDTKGGNYEAFTKKDSIDLFDCLVASNCRFAISEFDHPFILELARGRGLNVIEIGERQNMKNRRTEILITNY</sequence>
<name>A0A418M3Z8_9BACT</name>
<dbReference type="EC" id="2.1.1.72" evidence="1"/>
<evidence type="ECO:0000313" key="7">
    <source>
        <dbReference type="Proteomes" id="UP000283523"/>
    </source>
</evidence>
<gene>
    <name evidence="6" type="ORF">DYU11_21060</name>
</gene>
<dbReference type="PIRSF" id="PIRSF000398">
    <property type="entry name" value="M_m6A_EcoRV"/>
    <property type="match status" value="1"/>
</dbReference>
<dbReference type="GO" id="GO:0032259">
    <property type="term" value="P:methylation"/>
    <property type="evidence" value="ECO:0007669"/>
    <property type="project" value="UniProtKB-KW"/>
</dbReference>
<evidence type="ECO:0000256" key="5">
    <source>
        <dbReference type="ARBA" id="ARBA00047942"/>
    </source>
</evidence>
<dbReference type="GO" id="GO:0009307">
    <property type="term" value="P:DNA restriction-modification system"/>
    <property type="evidence" value="ECO:0007669"/>
    <property type="project" value="InterPro"/>
</dbReference>
<evidence type="ECO:0000256" key="1">
    <source>
        <dbReference type="ARBA" id="ARBA00011900"/>
    </source>
</evidence>